<name>A0A6V7UX70_MELEN</name>
<comment type="caution">
    <text evidence="2">The sequence shown here is derived from an EMBL/GenBank/DDBJ whole genome shotgun (WGS) entry which is preliminary data.</text>
</comment>
<feature type="compositionally biased region" description="Polar residues" evidence="1">
    <location>
        <begin position="1"/>
        <end position="21"/>
    </location>
</feature>
<sequence length="307" mass="35107">MEKITSLPSLSPNNKTTTNPSQLLVDQDDLDKLSNQLKLLKIDDFTINKILKKFKPIKKEVKIEPRECQVLDPQQQQPFVGYDGLFELAISQVINCGYGHVLPFNFFGTKKRIFKNKNSATNLILIKQQKIFKMRSTNINKQLKLAKINFAVKQTDLFKKMASKKGEENNDQFLEKMLKVQEKCTEHVFADTRRPLKRKRNQAEVLAPQENFDFNREASVAFTPEPQMNLNFSAALNDLANRAPTRTGRTGDNYVTKRNKPGSKTNNDGDFEVEEENGSASEKRKKKKKKNGDMFNDGPSSSNNKEN</sequence>
<protein>
    <submittedName>
        <fullName evidence="2">Uncharacterized protein</fullName>
    </submittedName>
</protein>
<evidence type="ECO:0000313" key="3">
    <source>
        <dbReference type="Proteomes" id="UP000580250"/>
    </source>
</evidence>
<dbReference type="AlphaFoldDB" id="A0A6V7UX70"/>
<feature type="compositionally biased region" description="Polar residues" evidence="1">
    <location>
        <begin position="298"/>
        <end position="307"/>
    </location>
</feature>
<gene>
    <name evidence="2" type="ORF">MENT_LOCUS18505</name>
</gene>
<dbReference type="Proteomes" id="UP000580250">
    <property type="component" value="Unassembled WGS sequence"/>
</dbReference>
<evidence type="ECO:0000256" key="1">
    <source>
        <dbReference type="SAM" id="MobiDB-lite"/>
    </source>
</evidence>
<feature type="region of interest" description="Disordered" evidence="1">
    <location>
        <begin position="1"/>
        <end position="22"/>
    </location>
</feature>
<organism evidence="2 3">
    <name type="scientific">Meloidogyne enterolobii</name>
    <name type="common">Root-knot nematode worm</name>
    <name type="synonym">Meloidogyne mayaguensis</name>
    <dbReference type="NCBI Taxonomy" id="390850"/>
    <lineage>
        <taxon>Eukaryota</taxon>
        <taxon>Metazoa</taxon>
        <taxon>Ecdysozoa</taxon>
        <taxon>Nematoda</taxon>
        <taxon>Chromadorea</taxon>
        <taxon>Rhabditida</taxon>
        <taxon>Tylenchina</taxon>
        <taxon>Tylenchomorpha</taxon>
        <taxon>Tylenchoidea</taxon>
        <taxon>Meloidogynidae</taxon>
        <taxon>Meloidogyninae</taxon>
        <taxon>Meloidogyne</taxon>
    </lineage>
</organism>
<evidence type="ECO:0000313" key="2">
    <source>
        <dbReference type="EMBL" id="CAD2167224.1"/>
    </source>
</evidence>
<proteinExistence type="predicted"/>
<dbReference type="EMBL" id="CAJEWN010000125">
    <property type="protein sequence ID" value="CAD2167224.1"/>
    <property type="molecule type" value="Genomic_DNA"/>
</dbReference>
<feature type="region of interest" description="Disordered" evidence="1">
    <location>
        <begin position="242"/>
        <end position="307"/>
    </location>
</feature>
<accession>A0A6V7UX70</accession>
<reference evidence="2 3" key="1">
    <citation type="submission" date="2020-08" db="EMBL/GenBank/DDBJ databases">
        <authorList>
            <person name="Koutsovoulos G."/>
            <person name="Danchin GJ E."/>
        </authorList>
    </citation>
    <scope>NUCLEOTIDE SEQUENCE [LARGE SCALE GENOMIC DNA]</scope>
</reference>